<keyword evidence="1" id="KW-0175">Coiled coil</keyword>
<feature type="domain" description="DUF6443" evidence="2">
    <location>
        <begin position="19"/>
        <end position="136"/>
    </location>
</feature>
<accession>A0AAQ0LQN7</accession>
<organism evidence="3 4">
    <name type="scientific">Bacteroides intestinalis</name>
    <dbReference type="NCBI Taxonomy" id="329854"/>
    <lineage>
        <taxon>Bacteria</taxon>
        <taxon>Pseudomonadati</taxon>
        <taxon>Bacteroidota</taxon>
        <taxon>Bacteroidia</taxon>
        <taxon>Bacteroidales</taxon>
        <taxon>Bacteroidaceae</taxon>
        <taxon>Bacteroides</taxon>
    </lineage>
</organism>
<gene>
    <name evidence="3" type="ORF">DWX27_04970</name>
</gene>
<dbReference type="InterPro" id="IPR022385">
    <property type="entry name" value="Rhs_assc_core"/>
</dbReference>
<dbReference type="PANTHER" id="PTHR32305:SF15">
    <property type="entry name" value="PROTEIN RHSA-RELATED"/>
    <property type="match status" value="1"/>
</dbReference>
<dbReference type="AlphaFoldDB" id="A0AAQ0LQN7"/>
<dbReference type="InterPro" id="IPR045619">
    <property type="entry name" value="DUF6443"/>
</dbReference>
<comment type="caution">
    <text evidence="3">The sequence shown here is derived from an EMBL/GenBank/DDBJ whole genome shotgun (WGS) entry which is preliminary data.</text>
</comment>
<dbReference type="Proteomes" id="UP000284772">
    <property type="component" value="Unassembled WGS sequence"/>
</dbReference>
<evidence type="ECO:0000313" key="3">
    <source>
        <dbReference type="EMBL" id="RGT55679.1"/>
    </source>
</evidence>
<feature type="coiled-coil region" evidence="1">
    <location>
        <begin position="870"/>
        <end position="897"/>
    </location>
</feature>
<proteinExistence type="predicted"/>
<dbReference type="EMBL" id="QRWT01000003">
    <property type="protein sequence ID" value="RGT55679.1"/>
    <property type="molecule type" value="Genomic_DNA"/>
</dbReference>
<evidence type="ECO:0000313" key="4">
    <source>
        <dbReference type="Proteomes" id="UP000284772"/>
    </source>
</evidence>
<reference evidence="3 4" key="1">
    <citation type="submission" date="2018-08" db="EMBL/GenBank/DDBJ databases">
        <title>A genome reference for cultivated species of the human gut microbiota.</title>
        <authorList>
            <person name="Zou Y."/>
            <person name="Xue W."/>
            <person name="Luo G."/>
        </authorList>
    </citation>
    <scope>NUCLEOTIDE SEQUENCE [LARGE SCALE GENOMIC DNA]</scope>
    <source>
        <strain evidence="3 4">AF19-10AC</strain>
    </source>
</reference>
<dbReference type="Pfam" id="PF20041">
    <property type="entry name" value="DUF6443"/>
    <property type="match status" value="1"/>
</dbReference>
<evidence type="ECO:0000259" key="2">
    <source>
        <dbReference type="Pfam" id="PF20041"/>
    </source>
</evidence>
<dbReference type="InterPro" id="IPR050708">
    <property type="entry name" value="T6SS_VgrG/RHS"/>
</dbReference>
<dbReference type="PANTHER" id="PTHR32305">
    <property type="match status" value="1"/>
</dbReference>
<protein>
    <submittedName>
        <fullName evidence="3">RHS repeat-associated core domain-containing protein</fullName>
    </submittedName>
</protein>
<name>A0AAQ0LQN7_9BACE</name>
<evidence type="ECO:0000256" key="1">
    <source>
        <dbReference type="SAM" id="Coils"/>
    </source>
</evidence>
<dbReference type="Gene3D" id="2.180.10.10">
    <property type="entry name" value="RHS repeat-associated core"/>
    <property type="match status" value="1"/>
</dbReference>
<dbReference type="NCBIfam" id="TIGR03696">
    <property type="entry name" value="Rhs_assc_core"/>
    <property type="match status" value="1"/>
</dbReference>
<sequence length="1082" mass="122941">MSFQYQLSHNGTSQNFFKTRTMMNEEGNKYMEVYSYYDGLGRPYQTVECKITPFQTHLITLQEYDAANRKTYTWLPVESATSTYMPSASVKAQAVADYGDTHPYTKTKYEASPLNKIVNQYGAGEDWNNHPVHIEYMTNTTSSPLNCLNYMVNDNGALVSSNQYYAAGQLYVTKSTDEDNNVGYTFTDKSGHTILTRQISGSQILDTYYVYDGLDNLRYVLQPMYQTNANLNMYAFQYKYMGRQLCIEKKMPGAEAIKYVYDKLDRLIFSQDGNQRLQNEWTFYLYDRLNRLTVQGICMEIDRLNLIPDVAVTCYRENSNTGLGGSGYYSTFIPIDKVKEIHIVNYYDDYKFCSLTGFSGVPHFSMGSNAKGYLTGNVVTILEDGKKLYSANYYDVKGRITKKVSSNHMNEYEVDNITYSFTDKPLTASHTHTAINATELYTYVYDHAERLQEVRHKLNGNSEVKLAINTYDKLGRLKTKTHHGTSGHKLTYEYNIRNWLTQISGRLFEQNLYYNTGSGSQCYNGNIGSMTWKSGEDGIRGYKFTYDNMSRMRNAIYGEGTSITPPTGKNFSENVIGYDYNGNITGLQRYGKVSGSTYGKIDDLSITYVGNQLNNVTDAATDPLYNGAFNFVDGNKTSIQEYKYDANGNLEQDYNKKIAKIQYNSLNLPSALQFANGNSTDYLYGADGMKRRVTHKTAIANISVPMGQIKELASSQISQTNTTDYCNNVIYENGVLSMILTEEGYVTLSGNAPIYHYYLKDHQGNNRIVMNQNGTTVEQVNHYYPFGGLFEEGLATSDQNYKYNSKELDRMHGLDWYDYGTRGYDATLGRFMIIDPLSERYCTISPYVYCANNPVRYIDPTGMYFDEANEKEARKIERRLTKRISKLEKKVAKIERRGEDVGELNSRISELRNSQKDVTDMRSNKNIEFKYSKVTNKNNPAGTGNPVTSLTGINDAGHNVVTMYTEKNMGNRLHESRHGGQITRGEYSFDLNGNPTTGYGIDSEVSAYKAQYSYEGKLVYIDASNTLNQQIGSAGMTPPISTLINIRSITPDFVKTRIGEVRSIIIGTNRIYRLNPIYEYLP</sequence>